<dbReference type="PROSITE" id="PS50894">
    <property type="entry name" value="HPT"/>
    <property type="match status" value="1"/>
</dbReference>
<gene>
    <name evidence="3" type="ORF">ACFQEU_17905</name>
</gene>
<dbReference type="RefSeq" id="WP_379784354.1">
    <property type="nucleotide sequence ID" value="NZ_JBHSWW010000713.1"/>
</dbReference>
<accession>A0ABD5SK95</accession>
<dbReference type="Proteomes" id="UP001596442">
    <property type="component" value="Unassembled WGS sequence"/>
</dbReference>
<feature type="modified residue" description="Phosphohistidine" evidence="1">
    <location>
        <position position="90"/>
    </location>
</feature>
<dbReference type="InterPro" id="IPR008207">
    <property type="entry name" value="Sig_transdc_His_kin_Hpt_dom"/>
</dbReference>
<comment type="caution">
    <text evidence="3">The sequence shown here is derived from an EMBL/GenBank/DDBJ whole genome shotgun (WGS) entry which is preliminary data.</text>
</comment>
<dbReference type="AlphaFoldDB" id="A0ABD5SK95"/>
<dbReference type="SUPFAM" id="SSF47226">
    <property type="entry name" value="Histidine-containing phosphotransfer domain, HPT domain"/>
    <property type="match status" value="1"/>
</dbReference>
<keyword evidence="1" id="KW-0597">Phosphoprotein</keyword>
<dbReference type="Gene3D" id="1.20.120.160">
    <property type="entry name" value="HPT domain"/>
    <property type="match status" value="1"/>
</dbReference>
<reference evidence="3 4" key="1">
    <citation type="journal article" date="2019" name="Int. J. Syst. Evol. Microbiol.">
        <title>The Global Catalogue of Microorganisms (GCM) 10K type strain sequencing project: providing services to taxonomists for standard genome sequencing and annotation.</title>
        <authorList>
            <consortium name="The Broad Institute Genomics Platform"/>
            <consortium name="The Broad Institute Genome Sequencing Center for Infectious Disease"/>
            <person name="Wu L."/>
            <person name="Ma J."/>
        </authorList>
    </citation>
    <scope>NUCLEOTIDE SEQUENCE [LARGE SCALE GENOMIC DNA]</scope>
    <source>
        <strain evidence="3 4">CGMCC 1.3239</strain>
    </source>
</reference>
<evidence type="ECO:0000313" key="3">
    <source>
        <dbReference type="EMBL" id="MFC6755327.1"/>
    </source>
</evidence>
<dbReference type="EMBL" id="JBHSWW010000713">
    <property type="protein sequence ID" value="MFC6755327.1"/>
    <property type="molecule type" value="Genomic_DNA"/>
</dbReference>
<sequence>PIDSLLLTRTLVRWADGKGSKTRIEARINKEPTTDEPTWDINTALKRVKGRRDRLATLLGMFQKSTPEMLHKLKESAECNDRKNIEAHAHALKGTSGNLAFMRLYQACITLEVMPAETSLDALIAQVDNIEAAYKDTQILIMDFLTNNKES</sequence>
<keyword evidence="4" id="KW-1185">Reference proteome</keyword>
<feature type="domain" description="HPt" evidence="2">
    <location>
        <begin position="51"/>
        <end position="151"/>
    </location>
</feature>
<dbReference type="Pfam" id="PF01627">
    <property type="entry name" value="Hpt"/>
    <property type="match status" value="1"/>
</dbReference>
<feature type="non-terminal residue" evidence="3">
    <location>
        <position position="1"/>
    </location>
</feature>
<protein>
    <submittedName>
        <fullName evidence="3">Hpt domain-containing protein</fullName>
    </submittedName>
</protein>
<evidence type="ECO:0000256" key="1">
    <source>
        <dbReference type="PROSITE-ProRule" id="PRU00110"/>
    </source>
</evidence>
<proteinExistence type="predicted"/>
<dbReference type="InterPro" id="IPR036641">
    <property type="entry name" value="HPT_dom_sf"/>
</dbReference>
<evidence type="ECO:0000313" key="4">
    <source>
        <dbReference type="Proteomes" id="UP001596442"/>
    </source>
</evidence>
<dbReference type="CDD" id="cd00088">
    <property type="entry name" value="HPT"/>
    <property type="match status" value="1"/>
</dbReference>
<name>A0ABD5SK95_9EURY</name>
<evidence type="ECO:0000259" key="2">
    <source>
        <dbReference type="PROSITE" id="PS50894"/>
    </source>
</evidence>
<organism evidence="3 4">
    <name type="scientific">Halorubrum tibetense</name>
    <dbReference type="NCBI Taxonomy" id="175631"/>
    <lineage>
        <taxon>Archaea</taxon>
        <taxon>Methanobacteriati</taxon>
        <taxon>Methanobacteriota</taxon>
        <taxon>Stenosarchaea group</taxon>
        <taxon>Halobacteria</taxon>
        <taxon>Halobacteriales</taxon>
        <taxon>Haloferacaceae</taxon>
        <taxon>Halorubrum</taxon>
    </lineage>
</organism>